<feature type="region of interest" description="Disordered" evidence="1">
    <location>
        <begin position="128"/>
        <end position="205"/>
    </location>
</feature>
<sequence>MEGTVSDMQQELRTRDKIVEEVSLETDLLASLLAARDAELHETQRKLESAMGSEDAGGGDADESELSLEEIKSTVSAEQLTLRAEIAQAELAKSDLGADDLDPLDRVEREMGAKRELLQARLTRAQASAKRAEYEKRRKQGAVDDVLRSGDREQAADTLGVARQKQVIADAEAKPRARRRGRPRKKAAGGDDGADGGKGGPAAKK</sequence>
<dbReference type="EMBL" id="HG001523">
    <property type="protein sequence ID" value="CDF77449.1"/>
    <property type="molecule type" value="Genomic_DNA"/>
</dbReference>
<evidence type="ECO:0000313" key="2">
    <source>
        <dbReference type="EMBL" id="CDF77449.1"/>
    </source>
</evidence>
<dbReference type="GeneID" id="17320025"/>
<proteinExistence type="predicted"/>
<keyword evidence="3" id="KW-1185">Reference proteome</keyword>
<dbReference type="AlphaFoldDB" id="S0F3J3"/>
<organism evidence="2 3">
    <name type="scientific">Chondrus crispus</name>
    <name type="common">Carrageen Irish moss</name>
    <name type="synonym">Polymorpha crispa</name>
    <dbReference type="NCBI Taxonomy" id="2769"/>
    <lineage>
        <taxon>Eukaryota</taxon>
        <taxon>Rhodophyta</taxon>
        <taxon>Florideophyceae</taxon>
        <taxon>Rhodymeniophycidae</taxon>
        <taxon>Gigartinales</taxon>
        <taxon>Gigartinaceae</taxon>
        <taxon>Chondrus</taxon>
    </lineage>
</organism>
<evidence type="ECO:0000256" key="1">
    <source>
        <dbReference type="SAM" id="MobiDB-lite"/>
    </source>
</evidence>
<feature type="region of interest" description="Disordered" evidence="1">
    <location>
        <begin position="41"/>
        <end position="70"/>
    </location>
</feature>
<dbReference type="Proteomes" id="UP000012073">
    <property type="component" value="Unassembled WGS sequence"/>
</dbReference>
<protein>
    <submittedName>
        <fullName evidence="2">Uncharacterized protein</fullName>
    </submittedName>
</protein>
<dbReference type="RefSeq" id="XP_005712323.1">
    <property type="nucleotide sequence ID" value="XM_005712266.1"/>
</dbReference>
<name>S0F3J3_CHOCR</name>
<gene>
    <name evidence="2" type="ORF">CHC_T00007950001</name>
</gene>
<dbReference type="Gramene" id="CDF77449">
    <property type="protein sequence ID" value="CDF77449"/>
    <property type="gene ID" value="CHC_T00007950001"/>
</dbReference>
<accession>S0F3J3</accession>
<evidence type="ECO:0000313" key="3">
    <source>
        <dbReference type="Proteomes" id="UP000012073"/>
    </source>
</evidence>
<feature type="compositionally biased region" description="Basic and acidic residues" evidence="1">
    <location>
        <begin position="130"/>
        <end position="155"/>
    </location>
</feature>
<reference evidence="3" key="1">
    <citation type="journal article" date="2013" name="Proc. Natl. Acad. Sci. U.S.A.">
        <title>Genome structure and metabolic features in the red seaweed Chondrus crispus shed light on evolution of the Archaeplastida.</title>
        <authorList>
            <person name="Collen J."/>
            <person name="Porcel B."/>
            <person name="Carre W."/>
            <person name="Ball S.G."/>
            <person name="Chaparro C."/>
            <person name="Tonon T."/>
            <person name="Barbeyron T."/>
            <person name="Michel G."/>
            <person name="Noel B."/>
            <person name="Valentin K."/>
            <person name="Elias M."/>
            <person name="Artiguenave F."/>
            <person name="Arun A."/>
            <person name="Aury J.M."/>
            <person name="Barbosa-Neto J.F."/>
            <person name="Bothwell J.H."/>
            <person name="Bouget F.Y."/>
            <person name="Brillet L."/>
            <person name="Cabello-Hurtado F."/>
            <person name="Capella-Gutierrez S."/>
            <person name="Charrier B."/>
            <person name="Cladiere L."/>
            <person name="Cock J.M."/>
            <person name="Coelho S.M."/>
            <person name="Colleoni C."/>
            <person name="Czjzek M."/>
            <person name="Da Silva C."/>
            <person name="Delage L."/>
            <person name="Denoeud F."/>
            <person name="Deschamps P."/>
            <person name="Dittami S.M."/>
            <person name="Gabaldon T."/>
            <person name="Gachon C.M."/>
            <person name="Groisillier A."/>
            <person name="Herve C."/>
            <person name="Jabbari K."/>
            <person name="Katinka M."/>
            <person name="Kloareg B."/>
            <person name="Kowalczyk N."/>
            <person name="Labadie K."/>
            <person name="Leblanc C."/>
            <person name="Lopez P.J."/>
            <person name="McLachlan D.H."/>
            <person name="Meslet-Cladiere L."/>
            <person name="Moustafa A."/>
            <person name="Nehr Z."/>
            <person name="Nyvall Collen P."/>
            <person name="Panaud O."/>
            <person name="Partensky F."/>
            <person name="Poulain J."/>
            <person name="Rensing S.A."/>
            <person name="Rousvoal S."/>
            <person name="Samson G."/>
            <person name="Symeonidi A."/>
            <person name="Weissenbach J."/>
            <person name="Zambounis A."/>
            <person name="Wincker P."/>
            <person name="Boyen C."/>
        </authorList>
    </citation>
    <scope>NUCLEOTIDE SEQUENCE [LARGE SCALE GENOMIC DNA]</scope>
    <source>
        <strain evidence="3">cv. Stackhouse</strain>
    </source>
</reference>
<feature type="compositionally biased region" description="Basic residues" evidence="1">
    <location>
        <begin position="176"/>
        <end position="187"/>
    </location>
</feature>
<dbReference type="KEGG" id="ccp:CHC_T00007950001"/>
<feature type="compositionally biased region" description="Gly residues" evidence="1">
    <location>
        <begin position="196"/>
        <end position="205"/>
    </location>
</feature>